<reference evidence="2 3" key="2">
    <citation type="journal article" date="2003" name="DNA Res.">
        <title>Complete genome structure of Gloeobacter violaceus PCC 7421, a cyanobacterium that lacks thylakoids (supplement).</title>
        <authorList>
            <person name="Nakamura Y."/>
            <person name="Kaneko T."/>
            <person name="Sato S."/>
            <person name="Mimuro M."/>
            <person name="Miyashita H."/>
            <person name="Tsuchiya T."/>
            <person name="Sasamoto S."/>
            <person name="Watanabe A."/>
            <person name="Kawashima K."/>
            <person name="Kishida Y."/>
            <person name="Kiyokawa C."/>
            <person name="Kohara M."/>
            <person name="Matsumoto M."/>
            <person name="Matsuno A."/>
            <person name="Nakazaki N."/>
            <person name="Shimpo S."/>
            <person name="Takeuchi C."/>
            <person name="Yamada M."/>
            <person name="Tabata S."/>
        </authorList>
    </citation>
    <scope>NUCLEOTIDE SEQUENCE [LARGE SCALE GENOMIC DNA]</scope>
    <source>
        <strain evidence="3">ATCC 29082 / PCC 7421</strain>
    </source>
</reference>
<proteinExistence type="predicted"/>
<feature type="region of interest" description="Disordered" evidence="1">
    <location>
        <begin position="16"/>
        <end position="62"/>
    </location>
</feature>
<dbReference type="EMBL" id="BA000045">
    <property type="protein sequence ID" value="BAC92047.1"/>
    <property type="molecule type" value="Genomic_DNA"/>
</dbReference>
<sequence length="62" mass="6980">MDLEHKDRQRWVEEIGKIHKQSQVQAPPKAAPRPKADPGEGQWTTFAPGPPRSQDLRNPRGG</sequence>
<reference evidence="2 3" key="1">
    <citation type="journal article" date="2003" name="DNA Res.">
        <title>Complete genome structure of Gloeobacter violaceus PCC 7421, a cyanobacterium that lacks thylakoids.</title>
        <authorList>
            <person name="Nakamura Y."/>
            <person name="Kaneko T."/>
            <person name="Sato S."/>
            <person name="Mimuro M."/>
            <person name="Miyashita H."/>
            <person name="Tsuchiya T."/>
            <person name="Sasamoto S."/>
            <person name="Watanabe A."/>
            <person name="Kawashima K."/>
            <person name="Kishida Y."/>
            <person name="Kiyokawa C."/>
            <person name="Kohara M."/>
            <person name="Matsumoto M."/>
            <person name="Matsuno A."/>
            <person name="Nakazaki N."/>
            <person name="Shimpo S."/>
            <person name="Takeuchi C."/>
            <person name="Yamada M."/>
            <person name="Tabata S."/>
        </authorList>
    </citation>
    <scope>NUCLEOTIDE SEQUENCE [LARGE SCALE GENOMIC DNA]</scope>
    <source>
        <strain evidence="3">ATCC 29082 / PCC 7421</strain>
    </source>
</reference>
<evidence type="ECO:0000313" key="2">
    <source>
        <dbReference type="EMBL" id="BAC92047.1"/>
    </source>
</evidence>
<dbReference type="InParanoid" id="Q7NDX6"/>
<dbReference type="AlphaFoldDB" id="Q7NDX6"/>
<dbReference type="STRING" id="251221.gene:10761624"/>
<dbReference type="HOGENOM" id="CLU_2897837_0_0_3"/>
<dbReference type="EnsemblBacteria" id="BAC92047">
    <property type="protein sequence ID" value="BAC92047"/>
    <property type="gene ID" value="BAC92047"/>
</dbReference>
<organism evidence="2 3">
    <name type="scientific">Gloeobacter violaceus (strain ATCC 29082 / PCC 7421)</name>
    <dbReference type="NCBI Taxonomy" id="251221"/>
    <lineage>
        <taxon>Bacteria</taxon>
        <taxon>Bacillati</taxon>
        <taxon>Cyanobacteriota</taxon>
        <taxon>Cyanophyceae</taxon>
        <taxon>Gloeobacterales</taxon>
        <taxon>Gloeobacteraceae</taxon>
        <taxon>Gloeobacter</taxon>
    </lineage>
</organism>
<dbReference type="PATRIC" id="fig|251221.4.peg.4138"/>
<accession>Q7NDX6</accession>
<evidence type="ECO:0000256" key="1">
    <source>
        <dbReference type="SAM" id="MobiDB-lite"/>
    </source>
</evidence>
<gene>
    <name evidence="2" type="ordered locus">gsr4106</name>
</gene>
<protein>
    <submittedName>
        <fullName evidence="2">Gsr4106 protein</fullName>
    </submittedName>
</protein>
<dbReference type="Proteomes" id="UP000000557">
    <property type="component" value="Chromosome"/>
</dbReference>
<dbReference type="KEGG" id="gvi:gsr4106"/>
<name>Q7NDX6_GLOVI</name>
<evidence type="ECO:0000313" key="3">
    <source>
        <dbReference type="Proteomes" id="UP000000557"/>
    </source>
</evidence>
<keyword evidence="3" id="KW-1185">Reference proteome</keyword>